<name>A0A4P9ZQL7_9FUNG</name>
<dbReference type="InterPro" id="IPR006629">
    <property type="entry name" value="LITAF"/>
</dbReference>
<evidence type="ECO:0000313" key="4">
    <source>
        <dbReference type="EMBL" id="RKP34932.1"/>
    </source>
</evidence>
<evidence type="ECO:0000256" key="1">
    <source>
        <dbReference type="SAM" id="MobiDB-lite"/>
    </source>
</evidence>
<feature type="compositionally biased region" description="Low complexity" evidence="1">
    <location>
        <begin position="54"/>
        <end position="63"/>
    </location>
</feature>
<dbReference type="PROSITE" id="PS51837">
    <property type="entry name" value="LITAF"/>
    <property type="match status" value="1"/>
</dbReference>
<feature type="region of interest" description="Disordered" evidence="1">
    <location>
        <begin position="1"/>
        <end position="82"/>
    </location>
</feature>
<feature type="compositionally biased region" description="Polar residues" evidence="1">
    <location>
        <begin position="12"/>
        <end position="26"/>
    </location>
</feature>
<evidence type="ECO:0000259" key="3">
    <source>
        <dbReference type="PROSITE" id="PS51837"/>
    </source>
</evidence>
<feature type="compositionally biased region" description="Polar residues" evidence="1">
    <location>
        <begin position="213"/>
        <end position="222"/>
    </location>
</feature>
<sequence>MPHNNHPGQPYESATMSAAGPTSVSSFFDPRKSRSLGYNAVPHGGSAFTTSHRPSLPALSPSPTAQTSLPPPYLQTARPPTNPMTPGTPLTAVLTAMPPPPIHTIPAPAYSAGTHHDAHHDSMEDYDNVLLENVPDKSRIGGAGRGGEPNAPDTSSRPWTWIRRWTFSPQPLVLGEGGANNREAGSDQPLGVEGGAVTNPRSAHPASLLPGEPSSSSKHQPISTHCYKCEKRVTSLVRYRNGRKVGLVALLLGVTCLPFVWVPFVTKSFKDEIHYCGICMTELGRIPA</sequence>
<evidence type="ECO:0000256" key="2">
    <source>
        <dbReference type="SAM" id="Phobius"/>
    </source>
</evidence>
<gene>
    <name evidence="4" type="ORF">BJ085DRAFT_27821</name>
</gene>
<dbReference type="EMBL" id="ML003018">
    <property type="protein sequence ID" value="RKP34932.1"/>
    <property type="molecule type" value="Genomic_DNA"/>
</dbReference>
<dbReference type="AlphaFoldDB" id="A0A4P9ZQL7"/>
<reference evidence="5" key="1">
    <citation type="journal article" date="2018" name="Nat. Microbiol.">
        <title>Leveraging single-cell genomics to expand the fungal tree of life.</title>
        <authorList>
            <person name="Ahrendt S.R."/>
            <person name="Quandt C.A."/>
            <person name="Ciobanu D."/>
            <person name="Clum A."/>
            <person name="Salamov A."/>
            <person name="Andreopoulos B."/>
            <person name="Cheng J.F."/>
            <person name="Woyke T."/>
            <person name="Pelin A."/>
            <person name="Henrissat B."/>
            <person name="Reynolds N.K."/>
            <person name="Benny G.L."/>
            <person name="Smith M.E."/>
            <person name="James T.Y."/>
            <person name="Grigoriev I.V."/>
        </authorList>
    </citation>
    <scope>NUCLEOTIDE SEQUENCE [LARGE SCALE GENOMIC DNA]</scope>
    <source>
        <strain evidence="5">RSA 468</strain>
    </source>
</reference>
<dbReference type="SMART" id="SM00714">
    <property type="entry name" value="LITAF"/>
    <property type="match status" value="1"/>
</dbReference>
<proteinExistence type="predicted"/>
<keyword evidence="2" id="KW-0812">Transmembrane</keyword>
<feature type="region of interest" description="Disordered" evidence="1">
    <location>
        <begin position="174"/>
        <end position="222"/>
    </location>
</feature>
<feature type="transmembrane region" description="Helical" evidence="2">
    <location>
        <begin position="245"/>
        <end position="264"/>
    </location>
</feature>
<feature type="domain" description="LITAF" evidence="3">
    <location>
        <begin position="206"/>
        <end position="288"/>
    </location>
</feature>
<dbReference type="Pfam" id="PF10601">
    <property type="entry name" value="zf-LITAF-like"/>
    <property type="match status" value="1"/>
</dbReference>
<organism evidence="4 5">
    <name type="scientific">Dimargaris cristalligena</name>
    <dbReference type="NCBI Taxonomy" id="215637"/>
    <lineage>
        <taxon>Eukaryota</taxon>
        <taxon>Fungi</taxon>
        <taxon>Fungi incertae sedis</taxon>
        <taxon>Zoopagomycota</taxon>
        <taxon>Kickxellomycotina</taxon>
        <taxon>Dimargaritomycetes</taxon>
        <taxon>Dimargaritales</taxon>
        <taxon>Dimargaritaceae</taxon>
        <taxon>Dimargaris</taxon>
    </lineage>
</organism>
<evidence type="ECO:0000313" key="5">
    <source>
        <dbReference type="Proteomes" id="UP000268162"/>
    </source>
</evidence>
<keyword evidence="5" id="KW-1185">Reference proteome</keyword>
<dbReference type="OrthoDB" id="5599753at2759"/>
<keyword evidence="2" id="KW-1133">Transmembrane helix</keyword>
<protein>
    <recommendedName>
        <fullName evidence="3">LITAF domain-containing protein</fullName>
    </recommendedName>
</protein>
<feature type="region of interest" description="Disordered" evidence="1">
    <location>
        <begin position="136"/>
        <end position="157"/>
    </location>
</feature>
<keyword evidence="2" id="KW-0472">Membrane</keyword>
<dbReference type="Proteomes" id="UP000268162">
    <property type="component" value="Unassembled WGS sequence"/>
</dbReference>
<accession>A0A4P9ZQL7</accession>